<comment type="caution">
    <text evidence="7">The sequence shown here is derived from an EMBL/GenBank/DDBJ whole genome shotgun (WGS) entry which is preliminary data.</text>
</comment>
<dbReference type="PROSITE" id="PS50983">
    <property type="entry name" value="FE_B12_PBP"/>
    <property type="match status" value="1"/>
</dbReference>
<evidence type="ECO:0000256" key="3">
    <source>
        <dbReference type="ARBA" id="ARBA00022448"/>
    </source>
</evidence>
<dbReference type="CDD" id="cd01146">
    <property type="entry name" value="FhuD"/>
    <property type="match status" value="1"/>
</dbReference>
<organism evidence="7 8">
    <name type="scientific">Arthrobacter gandavensis</name>
    <dbReference type="NCBI Taxonomy" id="169960"/>
    <lineage>
        <taxon>Bacteria</taxon>
        <taxon>Bacillati</taxon>
        <taxon>Actinomycetota</taxon>
        <taxon>Actinomycetes</taxon>
        <taxon>Micrococcales</taxon>
        <taxon>Micrococcaceae</taxon>
        <taxon>Arthrobacter</taxon>
    </lineage>
</organism>
<proteinExistence type="inferred from homology"/>
<dbReference type="RefSeq" id="WP_152225693.1">
    <property type="nucleotide sequence ID" value="NZ_BAAALV010000002.1"/>
</dbReference>
<gene>
    <name evidence="7" type="primary">fepB</name>
    <name evidence="7" type="ORF">GCM10009688_11710</name>
</gene>
<keyword evidence="8" id="KW-1185">Reference proteome</keyword>
<dbReference type="InterPro" id="IPR051313">
    <property type="entry name" value="Bact_iron-sidero_bind"/>
</dbReference>
<dbReference type="InterPro" id="IPR002491">
    <property type="entry name" value="ABC_transptr_periplasmic_BD"/>
</dbReference>
<protein>
    <submittedName>
        <fullName evidence="7">Fe2+-enterobactin ABC transporter substrate-binding protein</fullName>
    </submittedName>
</protein>
<dbReference type="PANTHER" id="PTHR30532">
    <property type="entry name" value="IRON III DICITRATE-BINDING PERIPLASMIC PROTEIN"/>
    <property type="match status" value="1"/>
</dbReference>
<reference evidence="7 8" key="1">
    <citation type="journal article" date="2019" name="Int. J. Syst. Evol. Microbiol.">
        <title>The Global Catalogue of Microorganisms (GCM) 10K type strain sequencing project: providing services to taxonomists for standard genome sequencing and annotation.</title>
        <authorList>
            <consortium name="The Broad Institute Genomics Platform"/>
            <consortium name="The Broad Institute Genome Sequencing Center for Infectious Disease"/>
            <person name="Wu L."/>
            <person name="Ma J."/>
        </authorList>
    </citation>
    <scope>NUCLEOTIDE SEQUENCE [LARGE SCALE GENOMIC DNA]</scope>
    <source>
        <strain evidence="7 8">JCM 13316</strain>
    </source>
</reference>
<evidence type="ECO:0000256" key="1">
    <source>
        <dbReference type="ARBA" id="ARBA00004196"/>
    </source>
</evidence>
<dbReference type="Gene3D" id="3.40.50.1980">
    <property type="entry name" value="Nitrogenase molybdenum iron protein domain"/>
    <property type="match status" value="2"/>
</dbReference>
<keyword evidence="3" id="KW-0813">Transport</keyword>
<sequence length="335" mass="35074">MRFPLPKKALALSATAVLALTLGACSSEAADADPAASSSPSTEWPRTITHEAGETVIDAMPETIVSTSLSVTGTLLAIDAPVTATSVSTARSGTADENGFFSQWADVAVERGVEPLYTIGELDLEAVIAEDPDLIVVSTSGADSVLDQYDALSDIAPTIVVNYGDQTWQDLAVELGEATGLEDKAASVVEEFDSSLAEAARKLDVAEGTTASIVSYNAGDVSPVGKGTGPHSQLLTALGFTVAEPDEQYDTSTQKREDFAFTSYEGLSASVTGDYTFLISSTEKTVEAFTADPTLANLPSVQAGKVYSMGPESFRLDYFSASDIVEWFTASFPAK</sequence>
<evidence type="ECO:0000256" key="5">
    <source>
        <dbReference type="SAM" id="SignalP"/>
    </source>
</evidence>
<dbReference type="PANTHER" id="PTHR30532:SF24">
    <property type="entry name" value="FERRIC ENTEROBACTIN-BINDING PERIPLASMIC PROTEIN FEPB"/>
    <property type="match status" value="1"/>
</dbReference>
<keyword evidence="4 5" id="KW-0732">Signal</keyword>
<feature type="signal peptide" evidence="5">
    <location>
        <begin position="1"/>
        <end position="29"/>
    </location>
</feature>
<accession>A0ABN2P0Z3</accession>
<name>A0ABN2P0Z3_9MICC</name>
<feature type="domain" description="Fe/B12 periplasmic-binding" evidence="6">
    <location>
        <begin position="63"/>
        <end position="335"/>
    </location>
</feature>
<feature type="chain" id="PRO_5046614790" evidence="5">
    <location>
        <begin position="30"/>
        <end position="335"/>
    </location>
</feature>
<dbReference type="NCBIfam" id="NF008200">
    <property type="entry name" value="PRK10957.1"/>
    <property type="match status" value="1"/>
</dbReference>
<evidence type="ECO:0000259" key="6">
    <source>
        <dbReference type="PROSITE" id="PS50983"/>
    </source>
</evidence>
<dbReference type="EMBL" id="BAAALV010000002">
    <property type="protein sequence ID" value="GAA1908913.1"/>
    <property type="molecule type" value="Genomic_DNA"/>
</dbReference>
<evidence type="ECO:0000313" key="8">
    <source>
        <dbReference type="Proteomes" id="UP001500784"/>
    </source>
</evidence>
<dbReference type="PROSITE" id="PS51257">
    <property type="entry name" value="PROKAR_LIPOPROTEIN"/>
    <property type="match status" value="1"/>
</dbReference>
<dbReference type="SUPFAM" id="SSF53807">
    <property type="entry name" value="Helical backbone' metal receptor"/>
    <property type="match status" value="1"/>
</dbReference>
<comment type="subcellular location">
    <subcellularLocation>
        <location evidence="1">Cell envelope</location>
    </subcellularLocation>
</comment>
<evidence type="ECO:0000256" key="2">
    <source>
        <dbReference type="ARBA" id="ARBA00008814"/>
    </source>
</evidence>
<dbReference type="Proteomes" id="UP001500784">
    <property type="component" value="Unassembled WGS sequence"/>
</dbReference>
<evidence type="ECO:0000256" key="4">
    <source>
        <dbReference type="ARBA" id="ARBA00022729"/>
    </source>
</evidence>
<comment type="similarity">
    <text evidence="2">Belongs to the bacterial solute-binding protein 8 family.</text>
</comment>
<evidence type="ECO:0000313" key="7">
    <source>
        <dbReference type="EMBL" id="GAA1908913.1"/>
    </source>
</evidence>
<dbReference type="Pfam" id="PF01497">
    <property type="entry name" value="Peripla_BP_2"/>
    <property type="match status" value="1"/>
</dbReference>